<keyword evidence="4" id="KW-0472">Membrane</keyword>
<evidence type="ECO:0000313" key="6">
    <source>
        <dbReference type="EMBL" id="CAA2970196.1"/>
    </source>
</evidence>
<dbReference type="EMBL" id="CACTIH010001964">
    <property type="protein sequence ID" value="CAA2970196.1"/>
    <property type="molecule type" value="Genomic_DNA"/>
</dbReference>
<evidence type="ECO:0000313" key="7">
    <source>
        <dbReference type="Proteomes" id="UP000594638"/>
    </source>
</evidence>
<evidence type="ECO:0000256" key="1">
    <source>
        <dbReference type="ARBA" id="ARBA00004370"/>
    </source>
</evidence>
<proteinExistence type="predicted"/>
<dbReference type="GO" id="GO:0016020">
    <property type="term" value="C:membrane"/>
    <property type="evidence" value="ECO:0007669"/>
    <property type="project" value="UniProtKB-SubCell"/>
</dbReference>
<dbReference type="Gramene" id="OE9A057568T1">
    <property type="protein sequence ID" value="OE9A057568C1"/>
    <property type="gene ID" value="OE9A057568"/>
</dbReference>
<dbReference type="Proteomes" id="UP000594638">
    <property type="component" value="Unassembled WGS sequence"/>
</dbReference>
<dbReference type="Pfam" id="PF01094">
    <property type="entry name" value="ANF_receptor"/>
    <property type="match status" value="1"/>
</dbReference>
<keyword evidence="7" id="KW-1185">Reference proteome</keyword>
<accession>A0A8S0QWA0</accession>
<keyword evidence="2" id="KW-0812">Transmembrane</keyword>
<dbReference type="InterPro" id="IPR015683">
    <property type="entry name" value="Ionotropic_Glu_rcpt"/>
</dbReference>
<dbReference type="SUPFAM" id="SSF53822">
    <property type="entry name" value="Periplasmic binding protein-like I"/>
    <property type="match status" value="1"/>
</dbReference>
<dbReference type="PANTHER" id="PTHR34836:SF1">
    <property type="entry name" value="OS09G0428600 PROTEIN"/>
    <property type="match status" value="1"/>
</dbReference>
<evidence type="ECO:0000256" key="2">
    <source>
        <dbReference type="ARBA" id="ARBA00022692"/>
    </source>
</evidence>
<comment type="caution">
    <text evidence="6">The sequence shown here is derived from an EMBL/GenBank/DDBJ whole genome shotgun (WGS) entry which is preliminary data.</text>
</comment>
<evidence type="ECO:0000256" key="4">
    <source>
        <dbReference type="ARBA" id="ARBA00023136"/>
    </source>
</evidence>
<feature type="domain" description="Receptor ligand binding region" evidence="5">
    <location>
        <begin position="11"/>
        <end position="121"/>
    </location>
</feature>
<dbReference type="Gene3D" id="3.40.50.2300">
    <property type="match status" value="1"/>
</dbReference>
<name>A0A8S0QWA0_OLEEU</name>
<protein>
    <recommendedName>
        <fullName evidence="5">Receptor ligand binding region domain-containing protein</fullName>
    </recommendedName>
</protein>
<dbReference type="OrthoDB" id="5984008at2759"/>
<evidence type="ECO:0000256" key="3">
    <source>
        <dbReference type="ARBA" id="ARBA00022989"/>
    </source>
</evidence>
<gene>
    <name evidence="6" type="ORF">OLEA9_A057568</name>
</gene>
<comment type="subcellular location">
    <subcellularLocation>
        <location evidence="1">Membrane</location>
    </subcellularLocation>
</comment>
<evidence type="ECO:0000259" key="5">
    <source>
        <dbReference type="Pfam" id="PF01094"/>
    </source>
</evidence>
<dbReference type="AlphaFoldDB" id="A0A8S0QWA0"/>
<dbReference type="PANTHER" id="PTHR34836">
    <property type="entry name" value="OS06G0188250 PROTEIN"/>
    <property type="match status" value="1"/>
</dbReference>
<organism evidence="6 7">
    <name type="scientific">Olea europaea subsp. europaea</name>
    <dbReference type="NCBI Taxonomy" id="158383"/>
    <lineage>
        <taxon>Eukaryota</taxon>
        <taxon>Viridiplantae</taxon>
        <taxon>Streptophyta</taxon>
        <taxon>Embryophyta</taxon>
        <taxon>Tracheophyta</taxon>
        <taxon>Spermatophyta</taxon>
        <taxon>Magnoliopsida</taxon>
        <taxon>eudicotyledons</taxon>
        <taxon>Gunneridae</taxon>
        <taxon>Pentapetalae</taxon>
        <taxon>asterids</taxon>
        <taxon>lamiids</taxon>
        <taxon>Lamiales</taxon>
        <taxon>Oleaceae</taxon>
        <taxon>Oleeae</taxon>
        <taxon>Olea</taxon>
    </lineage>
</organism>
<dbReference type="InterPro" id="IPR028082">
    <property type="entry name" value="Peripla_BP_I"/>
</dbReference>
<dbReference type="InterPro" id="IPR001828">
    <property type="entry name" value="ANF_lig-bd_rcpt"/>
</dbReference>
<reference evidence="6 7" key="1">
    <citation type="submission" date="2019-12" db="EMBL/GenBank/DDBJ databases">
        <authorList>
            <person name="Alioto T."/>
            <person name="Alioto T."/>
            <person name="Gomez Garrido J."/>
        </authorList>
    </citation>
    <scope>NUCLEOTIDE SEQUENCE [LARGE SCALE GENOMIC DNA]</scope>
</reference>
<keyword evidence="3" id="KW-1133">Transmembrane helix</keyword>
<sequence length="223" mass="24784">MAQLQIPFEVAAIKLIKHNRVKAIVAALTLEEATLVTEFEEVASTPIITIGSAAISPSPLLPQPPSIFQLNTDISIQMQCAAAIIGHFRWQKITVIYEQSNSFCADSRLAKQLSEALNPYNSVVECDLAFPSISSLLNPDVFIEEKLNMLRSKSSGIFEENIKKIPSISDYKEAFEKGEIAAAFFISPHAELFLATNRKRYVIAKPRFEVGGLAYVRFKSEFN</sequence>